<accession>A0A4R6P4H6</accession>
<feature type="binding site" description="in other chain" evidence="4">
    <location>
        <begin position="204"/>
        <end position="205"/>
    </location>
    <ligand>
        <name>a purine D-ribonucleoside</name>
        <dbReference type="ChEBI" id="CHEBI:142355"/>
        <note>ligand shared between dimeric partners</note>
    </ligand>
</feature>
<feature type="binding site" description="in other chain" evidence="4">
    <location>
        <begin position="180"/>
        <end position="182"/>
    </location>
    <ligand>
        <name>a purine D-ribonucleoside</name>
        <dbReference type="ChEBI" id="CHEBI:142355"/>
        <note>ligand shared between dimeric partners</note>
    </ligand>
</feature>
<dbReference type="GO" id="GO:0004731">
    <property type="term" value="F:purine-nucleoside phosphorylase activity"/>
    <property type="evidence" value="ECO:0007669"/>
    <property type="project" value="UniProtKB-UniRule"/>
</dbReference>
<dbReference type="SUPFAM" id="SSF53167">
    <property type="entry name" value="Purine and uridine phosphorylases"/>
    <property type="match status" value="1"/>
</dbReference>
<proteinExistence type="inferred from homology"/>
<dbReference type="PANTHER" id="PTHR43691:SF11">
    <property type="entry name" value="FI09636P-RELATED"/>
    <property type="match status" value="1"/>
</dbReference>
<feature type="binding site" description="in other chain" evidence="4">
    <location>
        <position position="21"/>
    </location>
    <ligand>
        <name>phosphate</name>
        <dbReference type="ChEBI" id="CHEBI:43474"/>
        <note>ligand shared between dimeric partners</note>
    </ligand>
</feature>
<dbReference type="GO" id="GO:0006152">
    <property type="term" value="P:purine nucleoside catabolic process"/>
    <property type="evidence" value="ECO:0007669"/>
    <property type="project" value="TreeGrafter"/>
</dbReference>
<dbReference type="HAMAP" id="MF_01627">
    <property type="entry name" value="Pur_nucleosid_phosp"/>
    <property type="match status" value="1"/>
</dbReference>
<name>A0A4R6P4H6_9GAMM</name>
<keyword evidence="7" id="KW-1185">Reference proteome</keyword>
<dbReference type="Proteomes" id="UP000295531">
    <property type="component" value="Unassembled WGS sequence"/>
</dbReference>
<evidence type="ECO:0000313" key="6">
    <source>
        <dbReference type="EMBL" id="TDP32166.1"/>
    </source>
</evidence>
<feature type="binding site" description="in other chain" evidence="4">
    <location>
        <position position="25"/>
    </location>
    <ligand>
        <name>phosphate</name>
        <dbReference type="ChEBI" id="CHEBI:43474"/>
        <note>ligand shared between dimeric partners</note>
    </ligand>
</feature>
<dbReference type="EMBL" id="SNXI01000010">
    <property type="protein sequence ID" value="TDP32166.1"/>
    <property type="molecule type" value="Genomic_DNA"/>
</dbReference>
<dbReference type="InterPro" id="IPR035994">
    <property type="entry name" value="Nucleoside_phosphorylase_sf"/>
</dbReference>
<comment type="catalytic activity">
    <reaction evidence="4">
        <text>a purine 2'-deoxy-D-ribonucleoside + phosphate = a purine nucleobase + 2-deoxy-alpha-D-ribose 1-phosphate</text>
        <dbReference type="Rhea" id="RHEA:36431"/>
        <dbReference type="ChEBI" id="CHEBI:26386"/>
        <dbReference type="ChEBI" id="CHEBI:43474"/>
        <dbReference type="ChEBI" id="CHEBI:57259"/>
        <dbReference type="ChEBI" id="CHEBI:142361"/>
        <dbReference type="EC" id="2.4.2.1"/>
    </reaction>
</comment>
<feature type="domain" description="Nucleoside phosphorylase" evidence="5">
    <location>
        <begin position="17"/>
        <end position="226"/>
    </location>
</feature>
<comment type="subunit">
    <text evidence="4">Homohexamer; trimer of homodimers.</text>
</comment>
<protein>
    <recommendedName>
        <fullName evidence="4">Purine nucleoside phosphorylase DeoD-type</fullName>
        <shortName evidence="4">PNP</shortName>
        <ecNumber evidence="4">2.4.2.1</ecNumber>
    </recommendedName>
</protein>
<dbReference type="CDD" id="cd09006">
    <property type="entry name" value="PNP_EcPNPI-like"/>
    <property type="match status" value="1"/>
</dbReference>
<keyword evidence="1 4" id="KW-0328">Glycosyltransferase</keyword>
<dbReference type="InterPro" id="IPR000845">
    <property type="entry name" value="Nucleoside_phosphorylase_d"/>
</dbReference>
<sequence length="238" mass="25977">MTTPHIQAKSDQFAETCLLPGDPLRAKFIAENYLQRAECITSTRNMLGYSGFYNQRPVSVMGTGMGMPSCMLYAEELIKDYGVKRLIRVGSCGSTDPEIGLNDIVLAAGASTDSNANRHQFNGYDYAAIADFDLLSGAVDVAKQQKKTVKVGNVFSTDSFYHPNRKLTAMLNRLHILAVEMEAAGLYSVAARHRARALAILTVSDDLITQQHLSGDERERSFDTMITLALAVATDSDG</sequence>
<dbReference type="AlphaFoldDB" id="A0A4R6P4H6"/>
<evidence type="ECO:0000256" key="4">
    <source>
        <dbReference type="HAMAP-Rule" id="MF_01627"/>
    </source>
</evidence>
<evidence type="ECO:0000259" key="5">
    <source>
        <dbReference type="Pfam" id="PF01048"/>
    </source>
</evidence>
<feature type="binding site" evidence="4">
    <location>
        <position position="5"/>
    </location>
    <ligand>
        <name>a purine D-ribonucleoside</name>
        <dbReference type="ChEBI" id="CHEBI:142355"/>
        <note>ligand shared between dimeric partners</note>
    </ligand>
</feature>
<dbReference type="Pfam" id="PF01048">
    <property type="entry name" value="PNP_UDP_1"/>
    <property type="match status" value="1"/>
</dbReference>
<dbReference type="GO" id="GO:0004850">
    <property type="term" value="F:uridine phosphorylase activity"/>
    <property type="evidence" value="ECO:0007669"/>
    <property type="project" value="UniProtKB-EC"/>
</dbReference>
<evidence type="ECO:0000256" key="3">
    <source>
        <dbReference type="ARBA" id="ARBA00048447"/>
    </source>
</evidence>
<feature type="binding site" description="in other chain" evidence="4">
    <location>
        <begin position="88"/>
        <end position="91"/>
    </location>
    <ligand>
        <name>phosphate</name>
        <dbReference type="ChEBI" id="CHEBI:43474"/>
        <note>ligand shared between dimeric partners</note>
    </ligand>
</feature>
<feature type="active site" description="Proton donor" evidence="4">
    <location>
        <position position="205"/>
    </location>
</feature>
<feature type="site" description="Important for catalytic activity" evidence="4">
    <location>
        <position position="218"/>
    </location>
</feature>
<evidence type="ECO:0000256" key="2">
    <source>
        <dbReference type="ARBA" id="ARBA00022679"/>
    </source>
</evidence>
<gene>
    <name evidence="4" type="primary">deoD</name>
    <name evidence="6" type="ORF">DEU29_11025</name>
</gene>
<comment type="catalytic activity">
    <reaction evidence="3">
        <text>uridine + phosphate = alpha-D-ribose 1-phosphate + uracil</text>
        <dbReference type="Rhea" id="RHEA:24388"/>
        <dbReference type="ChEBI" id="CHEBI:16704"/>
        <dbReference type="ChEBI" id="CHEBI:17568"/>
        <dbReference type="ChEBI" id="CHEBI:43474"/>
        <dbReference type="ChEBI" id="CHEBI:57720"/>
        <dbReference type="EC" id="2.4.2.3"/>
    </reaction>
</comment>
<comment type="catalytic activity">
    <reaction evidence="4">
        <text>a purine D-ribonucleoside + phosphate = a purine nucleobase + alpha-D-ribose 1-phosphate</text>
        <dbReference type="Rhea" id="RHEA:19805"/>
        <dbReference type="ChEBI" id="CHEBI:26386"/>
        <dbReference type="ChEBI" id="CHEBI:43474"/>
        <dbReference type="ChEBI" id="CHEBI:57720"/>
        <dbReference type="ChEBI" id="CHEBI:142355"/>
        <dbReference type="EC" id="2.4.2.1"/>
    </reaction>
</comment>
<dbReference type="NCBIfam" id="TIGR00107">
    <property type="entry name" value="deoD"/>
    <property type="match status" value="1"/>
</dbReference>
<comment type="caution">
    <text evidence="6">The sequence shown here is derived from an EMBL/GenBank/DDBJ whole genome shotgun (WGS) entry which is preliminary data.</text>
</comment>
<comment type="function">
    <text evidence="4">Catalyzes the reversible phosphorolytic breakdown of the N-glycosidic bond in the beta-(deoxy)ribonucleoside molecules, with the formation of the corresponding free purine bases and pentose-1-phosphate.</text>
</comment>
<dbReference type="RefSeq" id="WP_133539931.1">
    <property type="nucleotide sequence ID" value="NZ_SNXI01000010.1"/>
</dbReference>
<dbReference type="PANTHER" id="PTHR43691">
    <property type="entry name" value="URIDINE PHOSPHORYLASE"/>
    <property type="match status" value="1"/>
</dbReference>
<organism evidence="6 7">
    <name type="scientific">Idiomarina aquatica</name>
    <dbReference type="NCBI Taxonomy" id="1327752"/>
    <lineage>
        <taxon>Bacteria</taxon>
        <taxon>Pseudomonadati</taxon>
        <taxon>Pseudomonadota</taxon>
        <taxon>Gammaproteobacteria</taxon>
        <taxon>Alteromonadales</taxon>
        <taxon>Idiomarinaceae</taxon>
        <taxon>Idiomarina</taxon>
    </lineage>
</organism>
<evidence type="ECO:0000256" key="1">
    <source>
        <dbReference type="ARBA" id="ARBA00022676"/>
    </source>
</evidence>
<reference evidence="6 7" key="1">
    <citation type="submission" date="2019-03" db="EMBL/GenBank/DDBJ databases">
        <title>Freshwater and sediment microbial communities from various areas in North America, analyzing microbe dynamics in response to fracking.</title>
        <authorList>
            <person name="Lamendella R."/>
        </authorList>
    </citation>
    <scope>NUCLEOTIDE SEQUENCE [LARGE SCALE GENOMIC DNA]</scope>
    <source>
        <strain evidence="6 7">18_TX</strain>
    </source>
</reference>
<dbReference type="Gene3D" id="3.40.50.1580">
    <property type="entry name" value="Nucleoside phosphorylase domain"/>
    <property type="match status" value="1"/>
</dbReference>
<dbReference type="OrthoDB" id="9782889at2"/>
<dbReference type="GO" id="GO:0005829">
    <property type="term" value="C:cytosol"/>
    <property type="evidence" value="ECO:0007669"/>
    <property type="project" value="TreeGrafter"/>
</dbReference>
<feature type="binding site" evidence="4">
    <location>
        <position position="44"/>
    </location>
    <ligand>
        <name>phosphate</name>
        <dbReference type="ChEBI" id="CHEBI:43474"/>
        <note>ligand shared between dimeric partners</note>
    </ligand>
</feature>
<comment type="similarity">
    <text evidence="4">Belongs to the PNP/UDP phosphorylase family.</text>
</comment>
<dbReference type="EC" id="2.4.2.1" evidence="4"/>
<evidence type="ECO:0000313" key="7">
    <source>
        <dbReference type="Proteomes" id="UP000295531"/>
    </source>
</evidence>
<dbReference type="InterPro" id="IPR004402">
    <property type="entry name" value="DeoD-type"/>
</dbReference>
<dbReference type="NCBIfam" id="NF004489">
    <property type="entry name" value="PRK05819.1"/>
    <property type="match status" value="1"/>
</dbReference>
<keyword evidence="2 4" id="KW-0808">Transferase</keyword>